<reference evidence="1 2" key="1">
    <citation type="submission" date="2017-05" db="EMBL/GenBank/DDBJ databases">
        <title>High clonality and local adaptation shapes Vibrionaceae linages within an endangered oasis.</title>
        <authorList>
            <person name="Vazquez-Rosas-Landa M."/>
        </authorList>
    </citation>
    <scope>NUCLEOTIDE SEQUENCE [LARGE SCALE GENOMIC DNA]</scope>
    <source>
        <strain evidence="1 2">P46_P4S1P180</strain>
    </source>
</reference>
<evidence type="ECO:0000313" key="1">
    <source>
        <dbReference type="EMBL" id="NAW64083.1"/>
    </source>
</evidence>
<dbReference type="Proteomes" id="UP000465712">
    <property type="component" value="Unassembled WGS sequence"/>
</dbReference>
<dbReference type="Gene3D" id="3.40.50.300">
    <property type="entry name" value="P-loop containing nucleotide triphosphate hydrolases"/>
    <property type="match status" value="1"/>
</dbReference>
<dbReference type="AlphaFoldDB" id="A0A7X5ARA8"/>
<comment type="caution">
    <text evidence="1">The sequence shown here is derived from an EMBL/GenBank/DDBJ whole genome shotgun (WGS) entry which is preliminary data.</text>
</comment>
<evidence type="ECO:0000313" key="2">
    <source>
        <dbReference type="Proteomes" id="UP000465712"/>
    </source>
</evidence>
<accession>A0A7X5ARA8</accession>
<name>A0A7X5ARA8_9GAMM</name>
<gene>
    <name evidence="1" type="ORF">CAG72_02535</name>
</gene>
<dbReference type="InterPro" id="IPR027417">
    <property type="entry name" value="P-loop_NTPase"/>
</dbReference>
<feature type="non-terminal residue" evidence="1">
    <location>
        <position position="1"/>
    </location>
</feature>
<sequence length="57" mass="6540">MGQSRPVTVYRLVTENTVEEKIVQLHRDKRDLAEKVLSGQDDTQALNPQMLLSMIED</sequence>
<protein>
    <submittedName>
        <fullName evidence="1">Uncharacterized protein</fullName>
    </submittedName>
</protein>
<dbReference type="EMBL" id="WXWW01000043">
    <property type="protein sequence ID" value="NAW64083.1"/>
    <property type="molecule type" value="Genomic_DNA"/>
</dbReference>
<organism evidence="1 2">
    <name type="scientific">Photobacterium halotolerans</name>
    <dbReference type="NCBI Taxonomy" id="265726"/>
    <lineage>
        <taxon>Bacteria</taxon>
        <taxon>Pseudomonadati</taxon>
        <taxon>Pseudomonadota</taxon>
        <taxon>Gammaproteobacteria</taxon>
        <taxon>Vibrionales</taxon>
        <taxon>Vibrionaceae</taxon>
        <taxon>Photobacterium</taxon>
    </lineage>
</organism>
<proteinExistence type="predicted"/>
<dbReference type="SUPFAM" id="SSF52540">
    <property type="entry name" value="P-loop containing nucleoside triphosphate hydrolases"/>
    <property type="match status" value="1"/>
</dbReference>